<dbReference type="AlphaFoldDB" id="A0A7G1I986"/>
<evidence type="ECO:0000256" key="1">
    <source>
        <dbReference type="SAM" id="SignalP"/>
    </source>
</evidence>
<proteinExistence type="predicted"/>
<name>A0A7G1I986_MYCKA</name>
<keyword evidence="1" id="KW-0732">Signal</keyword>
<evidence type="ECO:0000313" key="2">
    <source>
        <dbReference type="EMBL" id="BCI86345.1"/>
    </source>
</evidence>
<sequence length="136" mass="12889">MPTMWTYVRAAAVLVGSSAALLTGGIAHADPAPVPDPVSNIPQQLIASAANAPQILQNLATALGATPPVPKAPEPALAAPGIASMIPGLTPTAPAVPATSAGTPAIPGVTTPIPGITAPVAAPTAPAAAATPAIPG</sequence>
<accession>A0A7G1I986</accession>
<gene>
    <name evidence="2" type="ORF">NIIDMKKI_15510</name>
</gene>
<keyword evidence="3" id="KW-1185">Reference proteome</keyword>
<evidence type="ECO:0000313" key="3">
    <source>
        <dbReference type="Proteomes" id="UP000516380"/>
    </source>
</evidence>
<feature type="chain" id="PRO_5028899592" evidence="1">
    <location>
        <begin position="30"/>
        <end position="136"/>
    </location>
</feature>
<dbReference type="Proteomes" id="UP000516380">
    <property type="component" value="Chromosome"/>
</dbReference>
<feature type="signal peptide" evidence="1">
    <location>
        <begin position="1"/>
        <end position="29"/>
    </location>
</feature>
<reference evidence="2 3" key="1">
    <citation type="submission" date="2020-07" db="EMBL/GenBank/DDBJ databases">
        <title>Mycobacterium kansasii (former subtype) with zoonotic potential isolated from diseased indoor pet cat, Japan.</title>
        <authorList>
            <person name="Fukano H."/>
            <person name="Terazono T."/>
            <person name="Hoshino Y."/>
        </authorList>
    </citation>
    <scope>NUCLEOTIDE SEQUENCE [LARGE SCALE GENOMIC DNA]</scope>
    <source>
        <strain evidence="2 3">Kuro-I</strain>
    </source>
</reference>
<dbReference type="EMBL" id="AP023343">
    <property type="protein sequence ID" value="BCI86345.1"/>
    <property type="molecule type" value="Genomic_DNA"/>
</dbReference>
<organism evidence="2 3">
    <name type="scientific">Mycobacterium kansasii</name>
    <dbReference type="NCBI Taxonomy" id="1768"/>
    <lineage>
        <taxon>Bacteria</taxon>
        <taxon>Bacillati</taxon>
        <taxon>Actinomycetota</taxon>
        <taxon>Actinomycetes</taxon>
        <taxon>Mycobacteriales</taxon>
        <taxon>Mycobacteriaceae</taxon>
        <taxon>Mycobacterium</taxon>
    </lineage>
</organism>
<protein>
    <submittedName>
        <fullName evidence="2">Uncharacterized protein</fullName>
    </submittedName>
</protein>